<feature type="compositionally biased region" description="Basic residues" evidence="1">
    <location>
        <begin position="19"/>
        <end position="28"/>
    </location>
</feature>
<name>A0A2H1WVU7_SPOFR</name>
<evidence type="ECO:0000256" key="1">
    <source>
        <dbReference type="SAM" id="MobiDB-lite"/>
    </source>
</evidence>
<organism evidence="2">
    <name type="scientific">Spodoptera frugiperda</name>
    <name type="common">Fall armyworm</name>
    <dbReference type="NCBI Taxonomy" id="7108"/>
    <lineage>
        <taxon>Eukaryota</taxon>
        <taxon>Metazoa</taxon>
        <taxon>Ecdysozoa</taxon>
        <taxon>Arthropoda</taxon>
        <taxon>Hexapoda</taxon>
        <taxon>Insecta</taxon>
        <taxon>Pterygota</taxon>
        <taxon>Neoptera</taxon>
        <taxon>Endopterygota</taxon>
        <taxon>Lepidoptera</taxon>
        <taxon>Glossata</taxon>
        <taxon>Ditrysia</taxon>
        <taxon>Noctuoidea</taxon>
        <taxon>Noctuidae</taxon>
        <taxon>Amphipyrinae</taxon>
        <taxon>Spodoptera</taxon>
    </lineage>
</organism>
<reference evidence="2" key="1">
    <citation type="submission" date="2016-07" db="EMBL/GenBank/DDBJ databases">
        <authorList>
            <person name="Bretaudeau A."/>
        </authorList>
    </citation>
    <scope>NUCLEOTIDE SEQUENCE</scope>
    <source>
        <strain evidence="2">Rice</strain>
        <tissue evidence="2">Whole body</tissue>
    </source>
</reference>
<evidence type="ECO:0000313" key="2">
    <source>
        <dbReference type="EMBL" id="SOQ57178.1"/>
    </source>
</evidence>
<dbReference type="EMBL" id="ODYU01011440">
    <property type="protein sequence ID" value="SOQ57178.1"/>
    <property type="molecule type" value="Genomic_DNA"/>
</dbReference>
<accession>A0A2H1WVU7</accession>
<dbReference type="AlphaFoldDB" id="A0A2H1WVU7"/>
<feature type="region of interest" description="Disordered" evidence="1">
    <location>
        <begin position="19"/>
        <end position="45"/>
    </location>
</feature>
<gene>
    <name evidence="2" type="ORF">SFRICE_025767</name>
</gene>
<proteinExistence type="predicted"/>
<protein>
    <submittedName>
        <fullName evidence="2">SFRICE_025767</fullName>
    </submittedName>
</protein>
<sequence>MSGVRAARARRARLCRWRAAGARKKASRQMRDAARRTAPPPRGACRAPRSLLRATHLTEHIDNRVVREPAAARTRGGSEQRAAGVCRCRRCVARAWRGRGARVGPGASRSEAGGRLASPCALSLHRCNAALANSRQGASVGQTLSSVRRSVV</sequence>